<feature type="region of interest" description="Disordered" evidence="1">
    <location>
        <begin position="1"/>
        <end position="84"/>
    </location>
</feature>
<feature type="compositionally biased region" description="Basic and acidic residues" evidence="1">
    <location>
        <begin position="29"/>
        <end position="40"/>
    </location>
</feature>
<evidence type="ECO:0000256" key="1">
    <source>
        <dbReference type="SAM" id="MobiDB-lite"/>
    </source>
</evidence>
<keyword evidence="3" id="KW-1185">Reference proteome</keyword>
<protein>
    <submittedName>
        <fullName evidence="2">Uncharacterized protein</fullName>
    </submittedName>
</protein>
<proteinExistence type="predicted"/>
<feature type="compositionally biased region" description="Basic and acidic residues" evidence="1">
    <location>
        <begin position="54"/>
        <end position="65"/>
    </location>
</feature>
<feature type="non-terminal residue" evidence="2">
    <location>
        <position position="1"/>
    </location>
</feature>
<evidence type="ECO:0000313" key="2">
    <source>
        <dbReference type="EMBL" id="KAG8171306.1"/>
    </source>
</evidence>
<organism evidence="2 3">
    <name type="scientific">Oedothorax gibbosus</name>
    <dbReference type="NCBI Taxonomy" id="931172"/>
    <lineage>
        <taxon>Eukaryota</taxon>
        <taxon>Metazoa</taxon>
        <taxon>Ecdysozoa</taxon>
        <taxon>Arthropoda</taxon>
        <taxon>Chelicerata</taxon>
        <taxon>Arachnida</taxon>
        <taxon>Araneae</taxon>
        <taxon>Araneomorphae</taxon>
        <taxon>Entelegynae</taxon>
        <taxon>Araneoidea</taxon>
        <taxon>Linyphiidae</taxon>
        <taxon>Erigoninae</taxon>
        <taxon>Oedothorax</taxon>
    </lineage>
</organism>
<evidence type="ECO:0000313" key="3">
    <source>
        <dbReference type="Proteomes" id="UP000827092"/>
    </source>
</evidence>
<gene>
    <name evidence="2" type="ORF">JTE90_020258</name>
</gene>
<name>A0AAV6TI40_9ARAC</name>
<reference evidence="2 3" key="1">
    <citation type="journal article" date="2022" name="Nat. Ecol. Evol.">
        <title>A masculinizing supergene underlies an exaggerated male reproductive morph in a spider.</title>
        <authorList>
            <person name="Hendrickx F."/>
            <person name="De Corte Z."/>
            <person name="Sonet G."/>
            <person name="Van Belleghem S.M."/>
            <person name="Kostlbacher S."/>
            <person name="Vangestel C."/>
        </authorList>
    </citation>
    <scope>NUCLEOTIDE SEQUENCE [LARGE SCALE GENOMIC DNA]</scope>
    <source>
        <strain evidence="2">W744_W776</strain>
    </source>
</reference>
<dbReference type="EMBL" id="JAFNEN010004181">
    <property type="protein sequence ID" value="KAG8171306.1"/>
    <property type="molecule type" value="Genomic_DNA"/>
</dbReference>
<dbReference type="Proteomes" id="UP000827092">
    <property type="component" value="Unassembled WGS sequence"/>
</dbReference>
<dbReference type="AlphaFoldDB" id="A0AAV6TI40"/>
<accession>A0AAV6TI40</accession>
<comment type="caution">
    <text evidence="2">The sequence shown here is derived from an EMBL/GenBank/DDBJ whole genome shotgun (WGS) entry which is preliminary data.</text>
</comment>
<feature type="compositionally biased region" description="Basic and acidic residues" evidence="1">
    <location>
        <begin position="73"/>
        <end position="84"/>
    </location>
</feature>
<feature type="compositionally biased region" description="Basic residues" evidence="1">
    <location>
        <begin position="41"/>
        <end position="53"/>
    </location>
</feature>
<sequence length="84" mass="9316">KDIASIPEKQGGRDGLAAYSAARKKVVGPRHEKVEKEKHTAGKRRASGQQKRHWPGDQEAPERKRGPWPAKGTARDHEKLTSGK</sequence>